<reference evidence="1" key="1">
    <citation type="submission" date="2014-11" db="EMBL/GenBank/DDBJ databases">
        <authorList>
            <person name="Amaro Gonzalez C."/>
        </authorList>
    </citation>
    <scope>NUCLEOTIDE SEQUENCE</scope>
</reference>
<reference evidence="1" key="2">
    <citation type="journal article" date="2015" name="Fish Shellfish Immunol.">
        <title>Early steps in the European eel (Anguilla anguilla)-Vibrio vulnificus interaction in the gills: Role of the RtxA13 toxin.</title>
        <authorList>
            <person name="Callol A."/>
            <person name="Pajuelo D."/>
            <person name="Ebbesson L."/>
            <person name="Teles M."/>
            <person name="MacKenzie S."/>
            <person name="Amaro C."/>
        </authorList>
    </citation>
    <scope>NUCLEOTIDE SEQUENCE</scope>
</reference>
<evidence type="ECO:0000313" key="1">
    <source>
        <dbReference type="EMBL" id="JAH26139.1"/>
    </source>
</evidence>
<dbReference type="AlphaFoldDB" id="A0A0E9RAL1"/>
<name>A0A0E9RAL1_ANGAN</name>
<dbReference type="EMBL" id="GBXM01082438">
    <property type="protein sequence ID" value="JAH26139.1"/>
    <property type="molecule type" value="Transcribed_RNA"/>
</dbReference>
<organism evidence="1">
    <name type="scientific">Anguilla anguilla</name>
    <name type="common">European freshwater eel</name>
    <name type="synonym">Muraena anguilla</name>
    <dbReference type="NCBI Taxonomy" id="7936"/>
    <lineage>
        <taxon>Eukaryota</taxon>
        <taxon>Metazoa</taxon>
        <taxon>Chordata</taxon>
        <taxon>Craniata</taxon>
        <taxon>Vertebrata</taxon>
        <taxon>Euteleostomi</taxon>
        <taxon>Actinopterygii</taxon>
        <taxon>Neopterygii</taxon>
        <taxon>Teleostei</taxon>
        <taxon>Anguilliformes</taxon>
        <taxon>Anguillidae</taxon>
        <taxon>Anguilla</taxon>
    </lineage>
</organism>
<sequence>MQQSILFFHFVPHWLSQLIKRTSHGTVEHVDRTRPDWTGLPQVPTPLIPLPSVSSELSA</sequence>
<protein>
    <submittedName>
        <fullName evidence="1">Uncharacterized protein</fullName>
    </submittedName>
</protein>
<accession>A0A0E9RAL1</accession>
<proteinExistence type="predicted"/>